<dbReference type="PANTHER" id="PTHR10165">
    <property type="entry name" value="LIPID PHOSPHATE PHOSPHATASE"/>
    <property type="match status" value="1"/>
</dbReference>
<evidence type="ECO:0000256" key="3">
    <source>
        <dbReference type="ARBA" id="ARBA00022692"/>
    </source>
</evidence>
<feature type="transmembrane region" description="Helical" evidence="6">
    <location>
        <begin position="83"/>
        <end position="104"/>
    </location>
</feature>
<dbReference type="EMBL" id="JALNTZ010000001">
    <property type="protein sequence ID" value="KAJ3667205.1"/>
    <property type="molecule type" value="Genomic_DNA"/>
</dbReference>
<feature type="transmembrane region" description="Helical" evidence="6">
    <location>
        <begin position="210"/>
        <end position="229"/>
    </location>
</feature>
<organism evidence="8 9">
    <name type="scientific">Zophobas morio</name>
    <dbReference type="NCBI Taxonomy" id="2755281"/>
    <lineage>
        <taxon>Eukaryota</taxon>
        <taxon>Metazoa</taxon>
        <taxon>Ecdysozoa</taxon>
        <taxon>Arthropoda</taxon>
        <taxon>Hexapoda</taxon>
        <taxon>Insecta</taxon>
        <taxon>Pterygota</taxon>
        <taxon>Neoptera</taxon>
        <taxon>Endopterygota</taxon>
        <taxon>Coleoptera</taxon>
        <taxon>Polyphaga</taxon>
        <taxon>Cucujiformia</taxon>
        <taxon>Tenebrionidae</taxon>
        <taxon>Zophobas</taxon>
    </lineage>
</organism>
<dbReference type="Pfam" id="PF01569">
    <property type="entry name" value="PAP2"/>
    <property type="match status" value="1"/>
</dbReference>
<evidence type="ECO:0000259" key="7">
    <source>
        <dbReference type="SMART" id="SM00014"/>
    </source>
</evidence>
<comment type="subcellular location">
    <subcellularLocation>
        <location evidence="1">Membrane</location>
        <topology evidence="1">Multi-pass membrane protein</topology>
    </subcellularLocation>
</comment>
<evidence type="ECO:0000256" key="5">
    <source>
        <dbReference type="ARBA" id="ARBA00023136"/>
    </source>
</evidence>
<dbReference type="SMART" id="SM00014">
    <property type="entry name" value="acidPPc"/>
    <property type="match status" value="1"/>
</dbReference>
<evidence type="ECO:0000313" key="9">
    <source>
        <dbReference type="Proteomes" id="UP001168821"/>
    </source>
</evidence>
<protein>
    <recommendedName>
        <fullName evidence="7">Phosphatidic acid phosphatase type 2/haloperoxidase domain-containing protein</fullName>
    </recommendedName>
</protein>
<feature type="transmembrane region" description="Helical" evidence="6">
    <location>
        <begin position="52"/>
        <end position="71"/>
    </location>
</feature>
<feature type="domain" description="Phosphatidic acid phosphatase type 2/haloperoxidase" evidence="7">
    <location>
        <begin position="88"/>
        <end position="225"/>
    </location>
</feature>
<gene>
    <name evidence="8" type="ORF">Zmor_002605</name>
</gene>
<dbReference type="CDD" id="cd03390">
    <property type="entry name" value="PAP2_containing_1_like"/>
    <property type="match status" value="1"/>
</dbReference>
<dbReference type="InterPro" id="IPR036938">
    <property type="entry name" value="PAP2/HPO_sf"/>
</dbReference>
<feature type="transmembrane region" description="Helical" evidence="6">
    <location>
        <begin position="148"/>
        <end position="165"/>
    </location>
</feature>
<dbReference type="InterPro" id="IPR000326">
    <property type="entry name" value="PAP2/HPO"/>
</dbReference>
<comment type="similarity">
    <text evidence="2">Belongs to the PA-phosphatase related phosphoesterase family.</text>
</comment>
<dbReference type="GO" id="GO:0046839">
    <property type="term" value="P:phospholipid dephosphorylation"/>
    <property type="evidence" value="ECO:0007669"/>
    <property type="project" value="TreeGrafter"/>
</dbReference>
<accession>A0AA38MQ93</accession>
<dbReference type="GO" id="GO:0016020">
    <property type="term" value="C:membrane"/>
    <property type="evidence" value="ECO:0007669"/>
    <property type="project" value="UniProtKB-SubCell"/>
</dbReference>
<dbReference type="GO" id="GO:0008195">
    <property type="term" value="F:phosphatidate phosphatase activity"/>
    <property type="evidence" value="ECO:0007669"/>
    <property type="project" value="TreeGrafter"/>
</dbReference>
<keyword evidence="3 6" id="KW-0812">Transmembrane</keyword>
<dbReference type="InterPro" id="IPR043216">
    <property type="entry name" value="PAP-like"/>
</dbReference>
<dbReference type="AlphaFoldDB" id="A0AA38MQ93"/>
<evidence type="ECO:0000256" key="4">
    <source>
        <dbReference type="ARBA" id="ARBA00022989"/>
    </source>
</evidence>
<dbReference type="SUPFAM" id="SSF48317">
    <property type="entry name" value="Acid phosphatase/Vanadium-dependent haloperoxidase"/>
    <property type="match status" value="1"/>
</dbReference>
<evidence type="ECO:0000256" key="2">
    <source>
        <dbReference type="ARBA" id="ARBA00008816"/>
    </source>
</evidence>
<proteinExistence type="inferred from homology"/>
<name>A0AA38MQ93_9CUCU</name>
<comment type="caution">
    <text evidence="8">The sequence shown here is derived from an EMBL/GenBank/DDBJ whole genome shotgun (WGS) entry which is preliminary data.</text>
</comment>
<reference evidence="8" key="1">
    <citation type="journal article" date="2023" name="G3 (Bethesda)">
        <title>Whole genome assemblies of Zophobas morio and Tenebrio molitor.</title>
        <authorList>
            <person name="Kaur S."/>
            <person name="Stinson S.A."/>
            <person name="diCenzo G.C."/>
        </authorList>
    </citation>
    <scope>NUCLEOTIDE SEQUENCE</scope>
    <source>
        <strain evidence="8">QUZm001</strain>
    </source>
</reference>
<dbReference type="Gene3D" id="1.20.144.10">
    <property type="entry name" value="Phosphatidic acid phosphatase type 2/haloperoxidase"/>
    <property type="match status" value="1"/>
</dbReference>
<keyword evidence="9" id="KW-1185">Reference proteome</keyword>
<evidence type="ECO:0000256" key="6">
    <source>
        <dbReference type="SAM" id="Phobius"/>
    </source>
</evidence>
<feature type="transmembrane region" description="Helical" evidence="6">
    <location>
        <begin position="177"/>
        <end position="198"/>
    </location>
</feature>
<evidence type="ECO:0000313" key="8">
    <source>
        <dbReference type="EMBL" id="KAJ3667205.1"/>
    </source>
</evidence>
<dbReference type="PANTHER" id="PTHR10165:SF35">
    <property type="entry name" value="RE23632P"/>
    <property type="match status" value="1"/>
</dbReference>
<dbReference type="GO" id="GO:0006644">
    <property type="term" value="P:phospholipid metabolic process"/>
    <property type="evidence" value="ECO:0007669"/>
    <property type="project" value="InterPro"/>
</dbReference>
<dbReference type="Proteomes" id="UP001168821">
    <property type="component" value="Unassembled WGS sequence"/>
</dbReference>
<keyword evidence="4 6" id="KW-1133">Transmembrane helix</keyword>
<sequence>MEYKSQCNIFIETAVRLIIWLLFSYVDQSDPFIRNIHENEIWKYQFQVTRSYVPNKCLWALLIIVPSILFIHDFCQNKNKKDVGYGCLALSLSYCLTALITAYLKVLTGRPRPDFYFRCFPQGSGNDYTLCTGKREIYMDGRKSFPSGHSSLAFACMFFVSLYLRKKFGLFEDNRRGESWQLCLCLVPILSAAAIAIGRTCDYHHHYEDVVAGSLMGSVISYMCYKLYFPNTTSTFVQEIN</sequence>
<keyword evidence="5 6" id="KW-0472">Membrane</keyword>
<evidence type="ECO:0000256" key="1">
    <source>
        <dbReference type="ARBA" id="ARBA00004141"/>
    </source>
</evidence>